<protein>
    <recommendedName>
        <fullName evidence="3">Reverse transcriptase domain-containing protein</fullName>
    </recommendedName>
</protein>
<proteinExistence type="predicted"/>
<name>A0A4Y2HRZ2_ARAVE</name>
<evidence type="ECO:0000313" key="2">
    <source>
        <dbReference type="Proteomes" id="UP000499080"/>
    </source>
</evidence>
<comment type="caution">
    <text evidence="1">The sequence shown here is derived from an EMBL/GenBank/DDBJ whole genome shotgun (WGS) entry which is preliminary data.</text>
</comment>
<dbReference type="Proteomes" id="UP000499080">
    <property type="component" value="Unassembled WGS sequence"/>
</dbReference>
<dbReference type="Gene3D" id="3.10.10.10">
    <property type="entry name" value="HIV Type 1 Reverse Transcriptase, subunit A, domain 1"/>
    <property type="match status" value="1"/>
</dbReference>
<sequence length="188" mass="21338">MEEVKNEIMDKLNYYIPHHAIFKPDKASTPLRVKFDASAKTTSGFSLNSILLKGGIIQQDLFSIVSRFRKHKFAFSADIKKMYRQILIDQNQRYLQCIVWKTSADASVKVYKLSTVTYETVSAPFLTTRALKALAGEERKDFPKAADVICSDIYMDDILSGEAIIEDAKNLQAQICELFSKAGFELHK</sequence>
<dbReference type="GO" id="GO:0071897">
    <property type="term" value="P:DNA biosynthetic process"/>
    <property type="evidence" value="ECO:0007669"/>
    <property type="project" value="UniProtKB-ARBA"/>
</dbReference>
<reference evidence="1 2" key="1">
    <citation type="journal article" date="2019" name="Sci. Rep.">
        <title>Orb-weaving spider Araneus ventricosus genome elucidates the spidroin gene catalogue.</title>
        <authorList>
            <person name="Kono N."/>
            <person name="Nakamura H."/>
            <person name="Ohtoshi R."/>
            <person name="Moran D.A.P."/>
            <person name="Shinohara A."/>
            <person name="Yoshida Y."/>
            <person name="Fujiwara M."/>
            <person name="Mori M."/>
            <person name="Tomita M."/>
            <person name="Arakawa K."/>
        </authorList>
    </citation>
    <scope>NUCLEOTIDE SEQUENCE [LARGE SCALE GENOMIC DNA]</scope>
</reference>
<dbReference type="Gene3D" id="3.30.70.270">
    <property type="match status" value="1"/>
</dbReference>
<organism evidence="1 2">
    <name type="scientific">Araneus ventricosus</name>
    <name type="common">Orbweaver spider</name>
    <name type="synonym">Epeira ventricosa</name>
    <dbReference type="NCBI Taxonomy" id="182803"/>
    <lineage>
        <taxon>Eukaryota</taxon>
        <taxon>Metazoa</taxon>
        <taxon>Ecdysozoa</taxon>
        <taxon>Arthropoda</taxon>
        <taxon>Chelicerata</taxon>
        <taxon>Arachnida</taxon>
        <taxon>Araneae</taxon>
        <taxon>Araneomorphae</taxon>
        <taxon>Entelegynae</taxon>
        <taxon>Araneoidea</taxon>
        <taxon>Araneidae</taxon>
        <taxon>Araneus</taxon>
    </lineage>
</organism>
<dbReference type="InterPro" id="IPR043502">
    <property type="entry name" value="DNA/RNA_pol_sf"/>
</dbReference>
<keyword evidence="2" id="KW-1185">Reference proteome</keyword>
<dbReference type="PANTHER" id="PTHR47331:SF1">
    <property type="entry name" value="GAG-LIKE PROTEIN"/>
    <property type="match status" value="1"/>
</dbReference>
<dbReference type="PANTHER" id="PTHR47331">
    <property type="entry name" value="PHD-TYPE DOMAIN-CONTAINING PROTEIN"/>
    <property type="match status" value="1"/>
</dbReference>
<dbReference type="EMBL" id="BGPR01002126">
    <property type="protein sequence ID" value="GBM68176.1"/>
    <property type="molecule type" value="Genomic_DNA"/>
</dbReference>
<accession>A0A4Y2HRZ2</accession>
<dbReference type="OrthoDB" id="6429167at2759"/>
<dbReference type="SUPFAM" id="SSF56672">
    <property type="entry name" value="DNA/RNA polymerases"/>
    <property type="match status" value="1"/>
</dbReference>
<dbReference type="AlphaFoldDB" id="A0A4Y2HRZ2"/>
<dbReference type="InterPro" id="IPR043128">
    <property type="entry name" value="Rev_trsase/Diguanyl_cyclase"/>
</dbReference>
<evidence type="ECO:0000313" key="1">
    <source>
        <dbReference type="EMBL" id="GBM68176.1"/>
    </source>
</evidence>
<gene>
    <name evidence="1" type="ORF">AVEN_5148_2</name>
</gene>
<evidence type="ECO:0008006" key="3">
    <source>
        <dbReference type="Google" id="ProtNLM"/>
    </source>
</evidence>